<dbReference type="SUPFAM" id="SSF51445">
    <property type="entry name" value="(Trans)glycosidases"/>
    <property type="match status" value="1"/>
</dbReference>
<keyword evidence="3 4" id="KW-0326">Glycosidase</keyword>
<dbReference type="Gene3D" id="2.60.40.1180">
    <property type="entry name" value="Golgi alpha-mannosidase II"/>
    <property type="match status" value="1"/>
</dbReference>
<feature type="domain" description="Glycoside hydrolase family 31 TIM barrel" evidence="7">
    <location>
        <begin position="821"/>
        <end position="907"/>
    </location>
</feature>
<dbReference type="PANTHER" id="PTHR43053:SF4">
    <property type="entry name" value="MYOGENESIS-REGULATING GLYCOSIDASE"/>
    <property type="match status" value="1"/>
</dbReference>
<evidence type="ECO:0000256" key="5">
    <source>
        <dbReference type="SAM" id="MobiDB-lite"/>
    </source>
</evidence>
<feature type="transmembrane region" description="Helical" evidence="6">
    <location>
        <begin position="348"/>
        <end position="371"/>
    </location>
</feature>
<reference evidence="9" key="1">
    <citation type="journal article" date="2022" name="J. Hered.">
        <title>A De Novo Chromosome-Level Genome Assembly of the White-Tailed Deer, Odocoileus Virginianus.</title>
        <authorList>
            <person name="London E.W."/>
            <person name="Roca A.L."/>
            <person name="Novakofski J.E."/>
            <person name="Mateus-Pinilla N.E."/>
        </authorList>
    </citation>
    <scope>NUCLEOTIDE SEQUENCE [LARGE SCALE GENOMIC DNA]</scope>
</reference>
<keyword evidence="6" id="KW-0472">Membrane</keyword>
<dbReference type="SUPFAM" id="SSF51011">
    <property type="entry name" value="Glycosyl hydrolase domain"/>
    <property type="match status" value="1"/>
</dbReference>
<dbReference type="InterPro" id="IPR028195">
    <property type="entry name" value="SPMIP6"/>
</dbReference>
<dbReference type="Pfam" id="PF15181">
    <property type="entry name" value="SMRP1"/>
    <property type="match status" value="1"/>
</dbReference>
<organism evidence="9 10">
    <name type="scientific">Odocoileus virginianus</name>
    <name type="common">White-tailed deer</name>
    <dbReference type="NCBI Taxonomy" id="9874"/>
    <lineage>
        <taxon>Eukaryota</taxon>
        <taxon>Metazoa</taxon>
        <taxon>Chordata</taxon>
        <taxon>Craniata</taxon>
        <taxon>Vertebrata</taxon>
        <taxon>Euteleostomi</taxon>
        <taxon>Mammalia</taxon>
        <taxon>Eutheria</taxon>
        <taxon>Laurasiatheria</taxon>
        <taxon>Artiodactyla</taxon>
        <taxon>Ruminantia</taxon>
        <taxon>Pecora</taxon>
        <taxon>Cervidae</taxon>
        <taxon>Odocoileinae</taxon>
        <taxon>Odocoileus</taxon>
    </lineage>
</organism>
<evidence type="ECO:0000256" key="3">
    <source>
        <dbReference type="ARBA" id="ARBA00023295"/>
    </source>
</evidence>
<feature type="compositionally biased region" description="Polar residues" evidence="5">
    <location>
        <begin position="293"/>
        <end position="303"/>
    </location>
</feature>
<accession>A0A6J0YKE1</accession>
<evidence type="ECO:0000256" key="4">
    <source>
        <dbReference type="RuleBase" id="RU361185"/>
    </source>
</evidence>
<feature type="domain" description="Glycosyl hydrolase family 31 C-terminal" evidence="8">
    <location>
        <begin position="922"/>
        <end position="1002"/>
    </location>
</feature>
<proteinExistence type="inferred from homology"/>
<keyword evidence="2 4" id="KW-0378">Hydrolase</keyword>
<feature type="domain" description="Glycoside hydrolase family 31 TIM barrel" evidence="7">
    <location>
        <begin position="615"/>
        <end position="761"/>
    </location>
</feature>
<dbReference type="Gene3D" id="3.20.20.80">
    <property type="entry name" value="Glycosidases"/>
    <property type="match status" value="1"/>
</dbReference>
<dbReference type="GO" id="GO:0005975">
    <property type="term" value="P:carbohydrate metabolic process"/>
    <property type="evidence" value="ECO:0007669"/>
    <property type="project" value="InterPro"/>
</dbReference>
<dbReference type="InterPro" id="IPR000322">
    <property type="entry name" value="Glyco_hydro_31_TIM"/>
</dbReference>
<dbReference type="GO" id="GO:0031965">
    <property type="term" value="C:nuclear membrane"/>
    <property type="evidence" value="ECO:0007669"/>
    <property type="project" value="UniProtKB-SubCell"/>
</dbReference>
<keyword evidence="6" id="KW-1133">Transmembrane helix</keyword>
<name>A0A6J0YKE1_ODOVR</name>
<evidence type="ECO:0000256" key="6">
    <source>
        <dbReference type="SAM" id="Phobius"/>
    </source>
</evidence>
<evidence type="ECO:0000259" key="7">
    <source>
        <dbReference type="Pfam" id="PF01055"/>
    </source>
</evidence>
<feature type="compositionally biased region" description="Basic residues" evidence="5">
    <location>
        <begin position="304"/>
        <end position="315"/>
    </location>
</feature>
<dbReference type="PANTHER" id="PTHR43053">
    <property type="entry name" value="GLYCOSIDASE FAMILY 31"/>
    <property type="match status" value="1"/>
</dbReference>
<dbReference type="Pfam" id="PF01055">
    <property type="entry name" value="Glyco_hydro_31_2nd"/>
    <property type="match status" value="2"/>
</dbReference>
<dbReference type="GO" id="GO:0048741">
    <property type="term" value="P:skeletal muscle fiber development"/>
    <property type="evidence" value="ECO:0007669"/>
    <property type="project" value="UniProtKB-ARBA"/>
</dbReference>
<dbReference type="InterPro" id="IPR048395">
    <property type="entry name" value="Glyco_hydro_31_C"/>
</dbReference>
<dbReference type="InterPro" id="IPR050985">
    <property type="entry name" value="Alpha-glycosidase_related"/>
</dbReference>
<dbReference type="GO" id="GO:0004553">
    <property type="term" value="F:hydrolase activity, hydrolyzing O-glycosyl compounds"/>
    <property type="evidence" value="ECO:0007669"/>
    <property type="project" value="InterPro"/>
</dbReference>
<dbReference type="InterPro" id="IPR017853">
    <property type="entry name" value="GH"/>
</dbReference>
<feature type="region of interest" description="Disordered" evidence="5">
    <location>
        <begin position="288"/>
        <end position="317"/>
    </location>
</feature>
<keyword evidence="9" id="KW-1185">Reference proteome</keyword>
<dbReference type="InterPro" id="IPR013780">
    <property type="entry name" value="Glyco_hydro_b"/>
</dbReference>
<dbReference type="CDD" id="cd06592">
    <property type="entry name" value="GH31_NET37"/>
    <property type="match status" value="1"/>
</dbReference>
<dbReference type="GeneID" id="110145606"/>
<comment type="similarity">
    <text evidence="1 4">Belongs to the glycosyl hydrolase 31 family.</text>
</comment>
<protein>
    <submittedName>
        <fullName evidence="10">Myogenesis-regulating glycosidase isoform X2</fullName>
    </submittedName>
</protein>
<dbReference type="RefSeq" id="XP_020761657.2">
    <property type="nucleotide sequence ID" value="XM_020905998.2"/>
</dbReference>
<evidence type="ECO:0000256" key="2">
    <source>
        <dbReference type="ARBA" id="ARBA00022801"/>
    </source>
</evidence>
<sequence length="1006" mass="114601">MFLFSRKTKTPISTYSDSYRAPTSIKEVYKDPPLWAWEANKFVTPGLTQTAQRHVDPDALQKMLRCAGQDYSYRGSIPSHPYFPEKYWLCPEEDKCNPNYLCGNPNYLCSNRYNTWRMGPYNCWNKCTTYLPRLPKEAGMETVVRGMPLVYPPKPERLNAYEREVVVNMLNSLSRNQPLPQITPRCGCVDPLPGRLPFQGYESSCSGRHYCLRGMDYSVSGPPCTERRLRPLCTELPTVRSVSPCEHRPGMQCAVITPQPSYYPCPNLRPARFRLALSGGPPARSFLNWGLMPQNSQENSQTYPRRRRSGSHTGHKTPETVAAATMYTFLPDNFSPTKPKPSKDLKPLLGSAVLGLLLVLAAVVAWCYYSASLRKAERLRAELLDLNRGGFSIRNQKGEQVFRLAFRSGVLDLDSCSRDGALLGCSRTADGRPLHFFIQTVRPKDTVMCYRVRWEEAAPGRAVEHAMFLGDAGAHWYGGAEMKTQHWPIRLDGQQEPQPFVTSDVYSSDAAFGGILERYWLSSRAAAIKVNDSVPFHLGWNSTERSLRLQARYHDTPYKPPAGRAAAPELSYRVCVGSDVTSIHKYMVRRYFNKPSRVPAPEAFRDPIWSTWVLYGRAVDQDKVWRFAQQIRQHRFNSSHLEIDDMYTPAYGDFDFDEAKFPNASDMFRSLRDAGFRVTLWVHPFVNYNSSRFGEGVERELFVREPTGRLPALVRWWNGIGAVLDFTRPEARDWFQGHLRRLRSRYSVASFKFDAGEVSYLPRDFSTYRPLSDPNIWSRRYTEMALPFFSLAEVRVGYQSQNISCFFRLVDRDSVWGYDLGLRSLIPAVLTVSMLGYPFILPDMVGGNAVSERSTSGGDVPERELYVRWLEVAAFMPAMQFSVPPWRYDAEVVAIAHKFTALRASLVAPLLLELAGEVTDTGDPIVRPLWWIAPGDETAHRIDSQFLIGDTLLVAPVLEPGKQERDVYLPAGKWRSYKGELFDKTPVLLTDYPVDLDEIAYFIWVS</sequence>
<evidence type="ECO:0000313" key="9">
    <source>
        <dbReference type="Proteomes" id="UP001652640"/>
    </source>
</evidence>
<evidence type="ECO:0000256" key="1">
    <source>
        <dbReference type="ARBA" id="ARBA00007806"/>
    </source>
</evidence>
<evidence type="ECO:0000313" key="10">
    <source>
        <dbReference type="RefSeq" id="XP_020761657.2"/>
    </source>
</evidence>
<dbReference type="AlphaFoldDB" id="A0A6J0YKE1"/>
<reference evidence="10" key="2">
    <citation type="submission" date="2025-08" db="UniProtKB">
        <authorList>
            <consortium name="RefSeq"/>
        </authorList>
    </citation>
    <scope>IDENTIFICATION</scope>
    <source>
        <tissue evidence="10">Tongue muscle</tissue>
    </source>
</reference>
<evidence type="ECO:0000259" key="8">
    <source>
        <dbReference type="Pfam" id="PF21365"/>
    </source>
</evidence>
<keyword evidence="6" id="KW-0812">Transmembrane</keyword>
<dbReference type="Pfam" id="PF21365">
    <property type="entry name" value="Glyco_hydro_31_3rd"/>
    <property type="match status" value="1"/>
</dbReference>
<gene>
    <name evidence="10" type="primary">MYORG</name>
</gene>
<dbReference type="Proteomes" id="UP001652640">
    <property type="component" value="Chromosome 31"/>
</dbReference>
<dbReference type="GO" id="GO:0005789">
    <property type="term" value="C:endoplasmic reticulum membrane"/>
    <property type="evidence" value="ECO:0007669"/>
    <property type="project" value="UniProtKB-SubCell"/>
</dbReference>